<proteinExistence type="predicted"/>
<dbReference type="Proteomes" id="UP001281761">
    <property type="component" value="Unassembled WGS sequence"/>
</dbReference>
<comment type="caution">
    <text evidence="1">The sequence shown here is derived from an EMBL/GenBank/DDBJ whole genome shotgun (WGS) entry which is preliminary data.</text>
</comment>
<organism evidence="1 2">
    <name type="scientific">Blattamonas nauphoetae</name>
    <dbReference type="NCBI Taxonomy" id="2049346"/>
    <lineage>
        <taxon>Eukaryota</taxon>
        <taxon>Metamonada</taxon>
        <taxon>Preaxostyla</taxon>
        <taxon>Oxymonadida</taxon>
        <taxon>Blattamonas</taxon>
    </lineage>
</organism>
<reference evidence="1 2" key="1">
    <citation type="journal article" date="2022" name="bioRxiv">
        <title>Genomics of Preaxostyla Flagellates Illuminates Evolutionary Transitions and the Path Towards Mitochondrial Loss.</title>
        <authorList>
            <person name="Novak L.V.F."/>
            <person name="Treitli S.C."/>
            <person name="Pyrih J."/>
            <person name="Halakuc P."/>
            <person name="Pipaliya S.V."/>
            <person name="Vacek V."/>
            <person name="Brzon O."/>
            <person name="Soukal P."/>
            <person name="Eme L."/>
            <person name="Dacks J.B."/>
            <person name="Karnkowska A."/>
            <person name="Elias M."/>
            <person name="Hampl V."/>
        </authorList>
    </citation>
    <scope>NUCLEOTIDE SEQUENCE [LARGE SCALE GENOMIC DNA]</scope>
    <source>
        <strain evidence="1">NAU3</strain>
        <tissue evidence="1">Gut</tissue>
    </source>
</reference>
<evidence type="ECO:0000313" key="1">
    <source>
        <dbReference type="EMBL" id="KAK2948956.1"/>
    </source>
</evidence>
<gene>
    <name evidence="1" type="ORF">BLNAU_16062</name>
</gene>
<dbReference type="EMBL" id="JARBJD010000165">
    <property type="protein sequence ID" value="KAK2948956.1"/>
    <property type="molecule type" value="Genomic_DNA"/>
</dbReference>
<keyword evidence="2" id="KW-1185">Reference proteome</keyword>
<name>A0ABQ9XF79_9EUKA</name>
<evidence type="ECO:0000313" key="2">
    <source>
        <dbReference type="Proteomes" id="UP001281761"/>
    </source>
</evidence>
<evidence type="ECO:0008006" key="3">
    <source>
        <dbReference type="Google" id="ProtNLM"/>
    </source>
</evidence>
<accession>A0ABQ9XF79</accession>
<sequence>MKTTPSSKTSILIVSCRHISITHDSFLLPLVSGSTSFSPSLESMKDPGTSELITDANCLSITGHGMQYLSNVFPLGTGPHFDFGTHPPADRRVGIDCTVSLTSTSFRNSTSNGSPRTPSGHYSSLTQKMIGCSMSHSTNHLSGTNGMNLNWRGSSLLMNSSFSTCVTNTDPLPITEPIFPSNVTSYQHFIFSVDRIAFNATSVLNNRVYVEDCLFTSLSSSKSGAGISLHNVEADAVEYSSLTSALATTTPARSQSNAFNIYTNLLIRFHNSTLARNTGYRVGGLFVGAHSQTSSIVLSDLLYLENESGMLDGYTLFPSLVGPCILSVAMTEKLNDANDGFLLEVTFEGMFTGTSRQYSLTLQETTGTEIVVPSLTFGQATSEPATLPLQLTSTADAFQFDTTINIVTMKKATTAASNDFDVGGDDEPDWSLWHHDISSKFGNLIPMSFTTPLPPTLTTITSTLDTNNLNVVLVTLTIDKVLGGDFKLIVTDTSDSTNTEIDLGTYSYEPSVTESSQSKSITIYPTGALAYGQTYRIKTLESPTLPIVHSSRTFTVPVGPARIFSAVGSLSGTNETCVTIAMTGERLPAGRSFVIDVQEMKGEVMNPDADKISLSGTFPGSYGFITEFSLDIEIYNKTDSLKFDQNYQIVSLTANGVKGVADPTARFEVPKSPGRVEATSDPKLNDGKTEVTVTLNGVGFTPTITSISVKGSTQTIAAKSVTVKSATVLEIVVPAGKTESTTTVEFGKEYLIASVTTSDSTAVYINSGVTFSVPVPSATDSTFIDQTHFVFDGARRTRGVLWAIGDHFQVGQKWKITFNTSLSIAVNVQNVTAACSEVIPVGSVGSIQHSTSYTMTSVTLEDDDSVHALFNPMAVLVIDDNLHFFVIFVKTGGSDDRSECGDESLACSTVLIGQEAGWMMEDKTVQISVLRSVEMGGSFRLIGEERTLILISATESRAVVKVSGDKCGEKKGVVEIEKGSLKVEHLILSLPTTVQSEEDGTHYAFTVDRQGTLEIEDTKITNDGQSIGMGLARVVSGRMVLHTTEVSGMTFGHGVNLIRAHSNTNQISVRMKDCVMMGTTTQYTPLVNFVAEDEESSFEMTGCRVSRTIRADSSDSSGTAGLIEVHTAQHQLNIVGSLAFTHPSFTPIPPRTLLISSCLFVDSNPHSPTSAALHISTHSEHTVVNIEDSWFETTTGSRPWMLFSSGIATLDEKRVVGRTANTSTGALVTSSKSLPIIIRRRVVFANCGLKMVVQS</sequence>
<protein>
    <recommendedName>
        <fullName evidence="3">IPT/TIG domain-containing protein</fullName>
    </recommendedName>
</protein>